<name>A0A7S1R2H2_ALECA</name>
<dbReference type="EMBL" id="HBGE01055636">
    <property type="protein sequence ID" value="CAD9154728.1"/>
    <property type="molecule type" value="Transcribed_RNA"/>
</dbReference>
<gene>
    <name evidence="1" type="ORF">ACAT0790_LOCUS33540</name>
</gene>
<sequence length="328" mass="36036">MALHRLVASAEDYLMAGGHPTIATAQTRGYLPPICTEPYCGGFFWDTPTPALLAPASVIASSRSGGQSQEVSTEQAVEDALKLSRGEATVEDQEADEQARVAAQEAQRRAEQVKLADQKRHLRRLDFPDVLLFPRRGTPADHRVRFGPANADTFDWWNTPNAVQVLVKHRADLRLLLRALGPFLHVQHPVLLEGSVVPKGLRLVAVRPSAGDLRLYPRLGERRALLKDHLPVELTFGGQIGGTPRPNDTPILERKLEWTRPYRVKRLDFVFQPHQTMRDLEPEGLLAAPAGVASGFLEVFTGATGRSRGAGLLRDFLEDSAAFPTASG</sequence>
<organism evidence="1">
    <name type="scientific">Alexandrium catenella</name>
    <name type="common">Red tide dinoflagellate</name>
    <name type="synonym">Gonyaulax catenella</name>
    <dbReference type="NCBI Taxonomy" id="2925"/>
    <lineage>
        <taxon>Eukaryota</taxon>
        <taxon>Sar</taxon>
        <taxon>Alveolata</taxon>
        <taxon>Dinophyceae</taxon>
        <taxon>Gonyaulacales</taxon>
        <taxon>Pyrocystaceae</taxon>
        <taxon>Alexandrium</taxon>
    </lineage>
</organism>
<reference evidence="1" key="1">
    <citation type="submission" date="2021-01" db="EMBL/GenBank/DDBJ databases">
        <authorList>
            <person name="Corre E."/>
            <person name="Pelletier E."/>
            <person name="Niang G."/>
            <person name="Scheremetjew M."/>
            <person name="Finn R."/>
            <person name="Kale V."/>
            <person name="Holt S."/>
            <person name="Cochrane G."/>
            <person name="Meng A."/>
            <person name="Brown T."/>
            <person name="Cohen L."/>
        </authorList>
    </citation>
    <scope>NUCLEOTIDE SEQUENCE</scope>
    <source>
        <strain evidence="1">OF101</strain>
    </source>
</reference>
<protein>
    <submittedName>
        <fullName evidence="1">Uncharacterized protein</fullName>
    </submittedName>
</protein>
<dbReference type="AlphaFoldDB" id="A0A7S1R2H2"/>
<proteinExistence type="predicted"/>
<accession>A0A7S1R2H2</accession>
<evidence type="ECO:0000313" key="1">
    <source>
        <dbReference type="EMBL" id="CAD9154728.1"/>
    </source>
</evidence>